<evidence type="ECO:0000256" key="1">
    <source>
        <dbReference type="ARBA" id="ARBA00004141"/>
    </source>
</evidence>
<evidence type="ECO:0000313" key="7">
    <source>
        <dbReference type="EMBL" id="RWS28600.1"/>
    </source>
</evidence>
<dbReference type="VEuPathDB" id="VectorBase:LDEU003440"/>
<evidence type="ECO:0000256" key="6">
    <source>
        <dbReference type="SAM" id="Phobius"/>
    </source>
</evidence>
<dbReference type="Pfam" id="PF13000">
    <property type="entry name" value="Acatn"/>
    <property type="match status" value="2"/>
</dbReference>
<feature type="transmembrane region" description="Helical" evidence="6">
    <location>
        <begin position="497"/>
        <end position="515"/>
    </location>
</feature>
<dbReference type="InterPro" id="IPR004752">
    <property type="entry name" value="AmpG_permease/AT-1"/>
</dbReference>
<dbReference type="EMBL" id="NCKV01001295">
    <property type="protein sequence ID" value="RWS28600.1"/>
    <property type="molecule type" value="Genomic_DNA"/>
</dbReference>
<evidence type="ECO:0000313" key="8">
    <source>
        <dbReference type="Proteomes" id="UP000288716"/>
    </source>
</evidence>
<dbReference type="GO" id="GO:0035348">
    <property type="term" value="P:acetyl-CoA transmembrane transport"/>
    <property type="evidence" value="ECO:0007669"/>
    <property type="project" value="InterPro"/>
</dbReference>
<feature type="transmembrane region" description="Helical" evidence="6">
    <location>
        <begin position="299"/>
        <end position="322"/>
    </location>
</feature>
<dbReference type="Proteomes" id="UP000288716">
    <property type="component" value="Unassembled WGS sequence"/>
</dbReference>
<keyword evidence="4 6" id="KW-0472">Membrane</keyword>
<dbReference type="STRING" id="299467.A0A443SM48"/>
<dbReference type="InterPro" id="IPR024371">
    <property type="entry name" value="AcetylCoA_trans_1-like"/>
</dbReference>
<evidence type="ECO:0000256" key="3">
    <source>
        <dbReference type="ARBA" id="ARBA00022989"/>
    </source>
</evidence>
<dbReference type="SUPFAM" id="SSF103473">
    <property type="entry name" value="MFS general substrate transporter"/>
    <property type="match status" value="1"/>
</dbReference>
<dbReference type="GO" id="GO:0008521">
    <property type="term" value="F:acetyl-CoA transmembrane transporter activity"/>
    <property type="evidence" value="ECO:0007669"/>
    <property type="project" value="InterPro"/>
</dbReference>
<feature type="transmembrane region" description="Helical" evidence="6">
    <location>
        <begin position="398"/>
        <end position="425"/>
    </location>
</feature>
<feature type="transmembrane region" description="Helical" evidence="6">
    <location>
        <begin position="368"/>
        <end position="386"/>
    </location>
</feature>
<organism evidence="7 8">
    <name type="scientific">Leptotrombidium deliense</name>
    <dbReference type="NCBI Taxonomy" id="299467"/>
    <lineage>
        <taxon>Eukaryota</taxon>
        <taxon>Metazoa</taxon>
        <taxon>Ecdysozoa</taxon>
        <taxon>Arthropoda</taxon>
        <taxon>Chelicerata</taxon>
        <taxon>Arachnida</taxon>
        <taxon>Acari</taxon>
        <taxon>Acariformes</taxon>
        <taxon>Trombidiformes</taxon>
        <taxon>Prostigmata</taxon>
        <taxon>Anystina</taxon>
        <taxon>Parasitengona</taxon>
        <taxon>Trombiculoidea</taxon>
        <taxon>Trombiculidae</taxon>
        <taxon>Leptotrombidium</taxon>
    </lineage>
</organism>
<dbReference type="AlphaFoldDB" id="A0A443SM48"/>
<feature type="region of interest" description="Disordered" evidence="5">
    <location>
        <begin position="1"/>
        <end position="23"/>
    </location>
</feature>
<feature type="transmembrane region" description="Helical" evidence="6">
    <location>
        <begin position="115"/>
        <end position="134"/>
    </location>
</feature>
<keyword evidence="3 6" id="KW-1133">Transmembrane helix</keyword>
<comment type="caution">
    <text evidence="7">The sequence shown here is derived from an EMBL/GenBank/DDBJ whole genome shotgun (WGS) entry which is preliminary data.</text>
</comment>
<keyword evidence="8" id="KW-1185">Reference proteome</keyword>
<evidence type="ECO:0000256" key="5">
    <source>
        <dbReference type="SAM" id="MobiDB-lite"/>
    </source>
</evidence>
<feature type="transmembrane region" description="Helical" evidence="6">
    <location>
        <begin position="47"/>
        <end position="71"/>
    </location>
</feature>
<sequence>MSNTGKDVIQRKNTGSNEYIDEQSEDESKVRFLKEEESGPKHDLLNILLLMLLYVLQGIPLGLAGSIPLILQNRHVSYAQQATFSFVNWPFSIKLLWAPIVDSIYSSKFGRRKSWLVPIQYLIALFLFILSSNVNTLLGEETVVNSKTHNNTDPKIEPVSSTPNVYLLTVVFFALNFLCATQDIAVDGWALTMLSRRNVGWASTCNSVGQTAGYFFGNVVFLALESADFCNKYFRSVPQKEGFVNLSGFLYFWSIIFLVTTTLVMLLKRETNDNPEQETEMTVTQTYSMLYRILRLKSVQLFVVILLTCKIGFAISDSATGLKLIEAGVHKENLALLAVPLVPLQILLPLVISKYTSGPKPLNIFLKAYPYRLFFGVVFSFLLYWTRIVRYADGTFPIYYYVVLVLVYAVHQITLYSMFVALMAFHARTSDPAIGGTYMTLLNTVTNLGGNWPSTLALYLVDYTTFKSCSIGGYFCNSVTTPECVKSGGVCNLIVDGYNVLTALCIILGLMWLRWGKVRVNRIQMLPSSAWKCS</sequence>
<feature type="compositionally biased region" description="Polar residues" evidence="5">
    <location>
        <begin position="1"/>
        <end position="17"/>
    </location>
</feature>
<comment type="subcellular location">
    <subcellularLocation>
        <location evidence="1">Membrane</location>
        <topology evidence="1">Multi-pass membrane protein</topology>
    </subcellularLocation>
</comment>
<evidence type="ECO:0000256" key="2">
    <source>
        <dbReference type="ARBA" id="ARBA00022692"/>
    </source>
</evidence>
<gene>
    <name evidence="7" type="ORF">B4U80_03306</name>
</gene>
<feature type="transmembrane region" description="Helical" evidence="6">
    <location>
        <begin position="242"/>
        <end position="267"/>
    </location>
</feature>
<feature type="transmembrane region" description="Helical" evidence="6">
    <location>
        <begin position="165"/>
        <end position="186"/>
    </location>
</feature>
<name>A0A443SM48_9ACAR</name>
<reference evidence="7 8" key="1">
    <citation type="journal article" date="2018" name="Gigascience">
        <title>Genomes of trombidid mites reveal novel predicted allergens and laterally-transferred genes associated with secondary metabolism.</title>
        <authorList>
            <person name="Dong X."/>
            <person name="Chaisiri K."/>
            <person name="Xia D."/>
            <person name="Armstrong S.D."/>
            <person name="Fang Y."/>
            <person name="Donnelly M.J."/>
            <person name="Kadowaki T."/>
            <person name="McGarry J.W."/>
            <person name="Darby A.C."/>
            <person name="Makepeace B.L."/>
        </authorList>
    </citation>
    <scope>NUCLEOTIDE SEQUENCE [LARGE SCALE GENOMIC DNA]</scope>
    <source>
        <strain evidence="7">UoL-UT</strain>
    </source>
</reference>
<dbReference type="InterPro" id="IPR036259">
    <property type="entry name" value="MFS_trans_sf"/>
</dbReference>
<dbReference type="Gene3D" id="1.20.1250.20">
    <property type="entry name" value="MFS general substrate transporter like domains"/>
    <property type="match status" value="1"/>
</dbReference>
<dbReference type="PANTHER" id="PTHR12778">
    <property type="entry name" value="SOLUTE CARRIER FAMILY 33 ACETYL-COA TRANSPORTER -RELATED"/>
    <property type="match status" value="1"/>
</dbReference>
<protein>
    <submittedName>
        <fullName evidence="7">Acetyl-coenzyme A transporter 1-like protein</fullName>
    </submittedName>
</protein>
<dbReference type="OrthoDB" id="6415790at2759"/>
<accession>A0A443SM48</accession>
<dbReference type="FunFam" id="1.20.1250.20:FF:000814">
    <property type="entry name" value="Uncharacterized protein"/>
    <property type="match status" value="1"/>
</dbReference>
<dbReference type="PANTHER" id="PTHR12778:SF9">
    <property type="entry name" value="ACETYL-COENZYME A TRANSPORTER 1"/>
    <property type="match status" value="1"/>
</dbReference>
<feature type="transmembrane region" description="Helical" evidence="6">
    <location>
        <begin position="334"/>
        <end position="356"/>
    </location>
</feature>
<proteinExistence type="predicted"/>
<keyword evidence="2 6" id="KW-0812">Transmembrane</keyword>
<dbReference type="GO" id="GO:0016020">
    <property type="term" value="C:membrane"/>
    <property type="evidence" value="ECO:0007669"/>
    <property type="project" value="UniProtKB-SubCell"/>
</dbReference>
<evidence type="ECO:0000256" key="4">
    <source>
        <dbReference type="ARBA" id="ARBA00023136"/>
    </source>
</evidence>